<dbReference type="InterPro" id="IPR036928">
    <property type="entry name" value="AS_sf"/>
</dbReference>
<name>A0A7G6X627_9ACTN</name>
<dbReference type="KEGG" id="kqi:F1D05_31950"/>
<dbReference type="PANTHER" id="PTHR42678">
    <property type="entry name" value="AMIDASE"/>
    <property type="match status" value="1"/>
</dbReference>
<evidence type="ECO:0000313" key="3">
    <source>
        <dbReference type="Proteomes" id="UP000515563"/>
    </source>
</evidence>
<dbReference type="Pfam" id="PF01425">
    <property type="entry name" value="Amidase"/>
    <property type="match status" value="1"/>
</dbReference>
<keyword evidence="3" id="KW-1185">Reference proteome</keyword>
<organism evidence="2 3">
    <name type="scientific">Kribbella qitaiheensis</name>
    <dbReference type="NCBI Taxonomy" id="1544730"/>
    <lineage>
        <taxon>Bacteria</taxon>
        <taxon>Bacillati</taxon>
        <taxon>Actinomycetota</taxon>
        <taxon>Actinomycetes</taxon>
        <taxon>Propionibacteriales</taxon>
        <taxon>Kribbellaceae</taxon>
        <taxon>Kribbella</taxon>
    </lineage>
</organism>
<dbReference type="PANTHER" id="PTHR42678:SF34">
    <property type="entry name" value="OS04G0183300 PROTEIN"/>
    <property type="match status" value="1"/>
</dbReference>
<gene>
    <name evidence="2" type="ORF">F1D05_31950</name>
</gene>
<dbReference type="Proteomes" id="UP000515563">
    <property type="component" value="Chromosome"/>
</dbReference>
<dbReference type="SUPFAM" id="SSF75304">
    <property type="entry name" value="Amidase signature (AS) enzymes"/>
    <property type="match status" value="1"/>
</dbReference>
<dbReference type="Gene3D" id="3.90.1300.10">
    <property type="entry name" value="Amidase signature (AS) domain"/>
    <property type="match status" value="1"/>
</dbReference>
<evidence type="ECO:0000259" key="1">
    <source>
        <dbReference type="Pfam" id="PF01425"/>
    </source>
</evidence>
<dbReference type="AlphaFoldDB" id="A0A7G6X627"/>
<dbReference type="InterPro" id="IPR023631">
    <property type="entry name" value="Amidase_dom"/>
</dbReference>
<reference evidence="3" key="1">
    <citation type="submission" date="2019-09" db="EMBL/GenBank/DDBJ databases">
        <title>Antimicrobial potential of Antarctic Bacteria.</title>
        <authorList>
            <person name="Benaud N."/>
            <person name="Edwards R.J."/>
            <person name="Ferrari B.C."/>
        </authorList>
    </citation>
    <scope>NUCLEOTIDE SEQUENCE [LARGE SCALE GENOMIC DNA]</scope>
    <source>
        <strain evidence="3">SPB151</strain>
    </source>
</reference>
<proteinExistence type="predicted"/>
<evidence type="ECO:0000313" key="2">
    <source>
        <dbReference type="EMBL" id="QNE21692.1"/>
    </source>
</evidence>
<reference evidence="2 3" key="2">
    <citation type="journal article" date="2020" name="Microbiol. Resour. Announc.">
        <title>Antarctic desert soil bacteria exhibit high novel natural product potential, evaluated through long-read genome sequencing and comparative genomics.</title>
        <authorList>
            <person name="Benaud N."/>
            <person name="Edwards R.J."/>
            <person name="Amos T.G."/>
            <person name="D'Agostino P.M."/>
            <person name="Gutierrez-Chavez C."/>
            <person name="Montgomery K."/>
            <person name="Nicetic I."/>
            <person name="Ferrari B.C."/>
        </authorList>
    </citation>
    <scope>NUCLEOTIDE SEQUENCE [LARGE SCALE GENOMIC DNA]</scope>
    <source>
        <strain evidence="2 3">SPB151</strain>
    </source>
</reference>
<dbReference type="EMBL" id="CP043661">
    <property type="protein sequence ID" value="QNE21692.1"/>
    <property type="molecule type" value="Genomic_DNA"/>
</dbReference>
<feature type="domain" description="Amidase" evidence="1">
    <location>
        <begin position="7"/>
        <end position="263"/>
    </location>
</feature>
<protein>
    <recommendedName>
        <fullName evidence="1">Amidase domain-containing protein</fullName>
    </recommendedName>
</protein>
<sequence length="288" mass="31187">MSSVGATATVAARGCPDAAILLGALVRVDKRDPATSASRGHFRPDYTRFLDANGLRGARIGIPREVYFGYSSHADEIAEQAIEVIRKAGATVLDPADIPTAQQLEDTETSVVVQAYEIKQAFNAYLSQTPGDHPRSLSELIEFNRRHDDRELRYVRQDGLEAVQALNFTEAEYRAALATNHRLSRTEGIDAVLRRHTLDALVMPTGAPPGKIDLVNGDSYLGGSSTPAALAGYPAISVPAGFAFGLPVGITFMGTAWSEPVLLRLAYAYEQHSKARRAPTYRPCDIGF</sequence>
<accession>A0A7G6X627</accession>